<gene>
    <name evidence="2" type="ORF">PGT21_002433</name>
</gene>
<reference evidence="2 3" key="1">
    <citation type="submission" date="2019-05" db="EMBL/GenBank/DDBJ databases">
        <title>Emergence of the Ug99 lineage of the wheat stem rust pathogen through somatic hybridization.</title>
        <authorList>
            <person name="Li F."/>
            <person name="Upadhyaya N.M."/>
            <person name="Sperschneider J."/>
            <person name="Matny O."/>
            <person name="Nguyen-Phuc H."/>
            <person name="Mago R."/>
            <person name="Raley C."/>
            <person name="Miller M.E."/>
            <person name="Silverstein K.A.T."/>
            <person name="Henningsen E."/>
            <person name="Hirsch C.D."/>
            <person name="Visser B."/>
            <person name="Pretorius Z.A."/>
            <person name="Steffenson B.J."/>
            <person name="Schwessinger B."/>
            <person name="Dodds P.N."/>
            <person name="Figueroa M."/>
        </authorList>
    </citation>
    <scope>NUCLEOTIDE SEQUENCE [LARGE SCALE GENOMIC DNA]</scope>
    <source>
        <strain evidence="2">21-0</strain>
    </source>
</reference>
<dbReference type="OrthoDB" id="10293574at2759"/>
<proteinExistence type="predicted"/>
<evidence type="ECO:0000313" key="3">
    <source>
        <dbReference type="Proteomes" id="UP000324748"/>
    </source>
</evidence>
<feature type="compositionally biased region" description="Acidic residues" evidence="1">
    <location>
        <begin position="161"/>
        <end position="175"/>
    </location>
</feature>
<sequence length="295" mass="31988">MEERLPIQADYGNSDNEDNVNCTEVPNIRRSPMAPVSEDTPPALMQTGQARAICTPAASTKSTEQDLDPHREESIEQNFAQSNPLPRPAELSPAPGLNTAPLSTLSMSAPAPSLWPRPRNPVIHEPTSRPSQCCFATVQLKGMDDDVVGKRAHLESRGSDEEADGSTDHSDDEVDEPLAQQPFPVALDHGLGRTPDFWSGPTFPSVQVTQASSFMPASMFRDYIIPWGPPKETSSNTSWNSAQSHTQSSLGSTPLRAARSPSVELFVPGQVLLAQEVTRWNTGLSTGILWSIEGH</sequence>
<feature type="compositionally biased region" description="Polar residues" evidence="1">
    <location>
        <begin position="232"/>
        <end position="252"/>
    </location>
</feature>
<evidence type="ECO:0000313" key="2">
    <source>
        <dbReference type="EMBL" id="KAA1102973.1"/>
    </source>
</evidence>
<accession>A0A5B0PQK0</accession>
<feature type="region of interest" description="Disordered" evidence="1">
    <location>
        <begin position="154"/>
        <end position="175"/>
    </location>
</feature>
<keyword evidence="3" id="KW-1185">Reference proteome</keyword>
<organism evidence="2 3">
    <name type="scientific">Puccinia graminis f. sp. tritici</name>
    <dbReference type="NCBI Taxonomy" id="56615"/>
    <lineage>
        <taxon>Eukaryota</taxon>
        <taxon>Fungi</taxon>
        <taxon>Dikarya</taxon>
        <taxon>Basidiomycota</taxon>
        <taxon>Pucciniomycotina</taxon>
        <taxon>Pucciniomycetes</taxon>
        <taxon>Pucciniales</taxon>
        <taxon>Pucciniaceae</taxon>
        <taxon>Puccinia</taxon>
    </lineage>
</organism>
<protein>
    <submittedName>
        <fullName evidence="2">Uncharacterized protein</fullName>
    </submittedName>
</protein>
<dbReference type="EMBL" id="VSWC01000042">
    <property type="protein sequence ID" value="KAA1102973.1"/>
    <property type="molecule type" value="Genomic_DNA"/>
</dbReference>
<feature type="compositionally biased region" description="Polar residues" evidence="1">
    <location>
        <begin position="11"/>
        <end position="24"/>
    </location>
</feature>
<feature type="region of interest" description="Disordered" evidence="1">
    <location>
        <begin position="1"/>
        <end position="42"/>
    </location>
</feature>
<feature type="region of interest" description="Disordered" evidence="1">
    <location>
        <begin position="79"/>
        <end position="129"/>
    </location>
</feature>
<dbReference type="Proteomes" id="UP000324748">
    <property type="component" value="Unassembled WGS sequence"/>
</dbReference>
<dbReference type="AlphaFoldDB" id="A0A5B0PQK0"/>
<evidence type="ECO:0000256" key="1">
    <source>
        <dbReference type="SAM" id="MobiDB-lite"/>
    </source>
</evidence>
<comment type="caution">
    <text evidence="2">The sequence shown here is derived from an EMBL/GenBank/DDBJ whole genome shotgun (WGS) entry which is preliminary data.</text>
</comment>
<name>A0A5B0PQK0_PUCGR</name>
<feature type="region of interest" description="Disordered" evidence="1">
    <location>
        <begin position="232"/>
        <end position="255"/>
    </location>
</feature>